<dbReference type="Pfam" id="PF14391">
    <property type="entry name" value="DUF4421"/>
    <property type="match status" value="1"/>
</dbReference>
<dbReference type="InterPro" id="IPR025535">
    <property type="entry name" value="DUF4421"/>
</dbReference>
<evidence type="ECO:0000256" key="1">
    <source>
        <dbReference type="SAM" id="SignalP"/>
    </source>
</evidence>
<sequence>MWMLRYVSLFLFCIVALMSWGDECGDSTRHKISRVRKIVRNFSSIDTSYIEPQHYNWAAMVQNTNTFESYHIRNKNGHEYFFSPDPSYKLGPYFGWRWVFLGYTVDLVHLGASDKKQDFNLSLYSNQIGVDLFYRKSGNDYHIAGIDLGKKFDTSAMKNVDFKDLSSSIKGFNLYYIFNHRKFSYPAAYAQSTRQKRSCGSVIAGIGYTKHSLNINWTSLKELASSRLSTEAVAELDSSMTFSNIDYSAYNISGGYAYNWVFARNFLFDISAQACLAYKRATNEVKSSNLKDFLDFDFRNLNIDGIVRSSVVWNNNRWFAGCSSVWQFITYHRKEFYTNNIFGNLYFYVGFNFGKR</sequence>
<dbReference type="AlphaFoldDB" id="A0A7K0KCV6"/>
<evidence type="ECO:0000313" key="3">
    <source>
        <dbReference type="Proteomes" id="UP000438914"/>
    </source>
</evidence>
<evidence type="ECO:0000313" key="2">
    <source>
        <dbReference type="EMBL" id="MST83766.1"/>
    </source>
</evidence>
<feature type="chain" id="PRO_5029779784" evidence="1">
    <location>
        <begin position="22"/>
        <end position="356"/>
    </location>
</feature>
<gene>
    <name evidence="2" type="ORF">FYJ73_03590</name>
</gene>
<name>A0A7K0KCV6_9BACT</name>
<protein>
    <submittedName>
        <fullName evidence="2">DUF4421 domain-containing protein</fullName>
    </submittedName>
</protein>
<dbReference type="Proteomes" id="UP000438914">
    <property type="component" value="Unassembled WGS sequence"/>
</dbReference>
<feature type="signal peptide" evidence="1">
    <location>
        <begin position="1"/>
        <end position="21"/>
    </location>
</feature>
<keyword evidence="1" id="KW-0732">Signal</keyword>
<comment type="caution">
    <text evidence="2">The sequence shown here is derived from an EMBL/GenBank/DDBJ whole genome shotgun (WGS) entry which is preliminary data.</text>
</comment>
<dbReference type="EMBL" id="VUNG01000005">
    <property type="protein sequence ID" value="MST83766.1"/>
    <property type="molecule type" value="Genomic_DNA"/>
</dbReference>
<accession>A0A7K0KCV6</accession>
<reference evidence="2 3" key="1">
    <citation type="submission" date="2019-08" db="EMBL/GenBank/DDBJ databases">
        <title>In-depth cultivation of the pig gut microbiome towards novel bacterial diversity and tailored functional studies.</title>
        <authorList>
            <person name="Wylensek D."/>
            <person name="Hitch T.C.A."/>
            <person name="Clavel T."/>
        </authorList>
    </citation>
    <scope>NUCLEOTIDE SEQUENCE [LARGE SCALE GENOMIC DNA]</scope>
    <source>
        <strain evidence="2 3">LKV-178-WT-2A</strain>
    </source>
</reference>
<keyword evidence="3" id="KW-1185">Reference proteome</keyword>
<organism evidence="2 3">
    <name type="scientific">Hallella mizrahii</name>
    <dbReference type="NCBI Taxonomy" id="2606637"/>
    <lineage>
        <taxon>Bacteria</taxon>
        <taxon>Pseudomonadati</taxon>
        <taxon>Bacteroidota</taxon>
        <taxon>Bacteroidia</taxon>
        <taxon>Bacteroidales</taxon>
        <taxon>Prevotellaceae</taxon>
        <taxon>Hallella</taxon>
    </lineage>
</organism>
<proteinExistence type="predicted"/>